<dbReference type="EMBL" id="VNHM01000007">
    <property type="protein sequence ID" value="TYO95606.1"/>
    <property type="molecule type" value="Genomic_DNA"/>
</dbReference>
<dbReference type="RefSeq" id="WP_166511579.1">
    <property type="nucleotide sequence ID" value="NZ_VNHM01000007.1"/>
</dbReference>
<proteinExistence type="predicted"/>
<keyword evidence="2" id="KW-1185">Reference proteome</keyword>
<reference evidence="1 2" key="1">
    <citation type="submission" date="2019-07" db="EMBL/GenBank/DDBJ databases">
        <title>Genomic Encyclopedia of Type Strains, Phase I: the one thousand microbial genomes (KMG-I) project.</title>
        <authorList>
            <person name="Kyrpides N."/>
        </authorList>
    </citation>
    <scope>NUCLEOTIDE SEQUENCE [LARGE SCALE GENOMIC DNA]</scope>
    <source>
        <strain evidence="1 2">DSM 6562</strain>
    </source>
</reference>
<evidence type="ECO:0000313" key="1">
    <source>
        <dbReference type="EMBL" id="TYO95606.1"/>
    </source>
</evidence>
<dbReference type="SUPFAM" id="SSF52540">
    <property type="entry name" value="P-loop containing nucleoside triphosphate hydrolases"/>
    <property type="match status" value="1"/>
</dbReference>
<organism evidence="1 2">
    <name type="scientific">Desulfallas thermosapovorans DSM 6562</name>
    <dbReference type="NCBI Taxonomy" id="1121431"/>
    <lineage>
        <taxon>Bacteria</taxon>
        <taxon>Bacillati</taxon>
        <taxon>Bacillota</taxon>
        <taxon>Clostridia</taxon>
        <taxon>Eubacteriales</taxon>
        <taxon>Desulfallaceae</taxon>
        <taxon>Desulfallas</taxon>
    </lineage>
</organism>
<evidence type="ECO:0000313" key="2">
    <source>
        <dbReference type="Proteomes" id="UP000323166"/>
    </source>
</evidence>
<sequence length="231" mass="24969">MLSDFKRITLFTGNLGSGKTELSINFALWLKGQYPRVGIVDLDIINPYFRTRLMRDELEKTGLRVICPPGELAGADVPALPPSIIGVLEDERCMGVFDVGGDDIGAVALGRFKHYLPAGSYNMYFVANACRPFTGTAEGIIKMLRSVEKASRLQVTALVSNTNLGSATDPDTVLNGHAIIEDAARQLGLPVAFVAVHSPLAREITGRIPGIPLFPIEKNMMPPWAKGSGLF</sequence>
<dbReference type="InterPro" id="IPR027417">
    <property type="entry name" value="P-loop_NTPase"/>
</dbReference>
<protein>
    <recommendedName>
        <fullName evidence="3">CobQ/CobB/MinD/ParA family nucleotide binding protein</fullName>
    </recommendedName>
</protein>
<accession>A0A5S4ZRY3</accession>
<comment type="caution">
    <text evidence="1">The sequence shown here is derived from an EMBL/GenBank/DDBJ whole genome shotgun (WGS) entry which is preliminary data.</text>
</comment>
<dbReference type="Proteomes" id="UP000323166">
    <property type="component" value="Unassembled WGS sequence"/>
</dbReference>
<name>A0A5S4ZRY3_9FIRM</name>
<evidence type="ECO:0008006" key="3">
    <source>
        <dbReference type="Google" id="ProtNLM"/>
    </source>
</evidence>
<dbReference type="AlphaFoldDB" id="A0A5S4ZRY3"/>
<gene>
    <name evidence="1" type="ORF">LX24_01568</name>
</gene>